<keyword evidence="3" id="KW-1185">Reference proteome</keyword>
<dbReference type="RefSeq" id="WP_030254833.1">
    <property type="nucleotide sequence ID" value="NZ_JBHEZZ010000009.1"/>
</dbReference>
<proteinExistence type="predicted"/>
<sequence>MAGRHGELVKANDSFVPGLREEEPTQVLDVVAGSELSPEEILAEPPDTRDIVGELAAPPRRKLPWLTLALAGGVIAAIAFAGGAMVEKNVKPATTTAAAGGFAGFTRGAAGGAAGTGGLGTGTGTAGGATTGTVKLVDGSTVYLTDSSGNIVKVTTGSSTKVTLSSTGKVGDLKAGETVTVRGTTDSSGNLAATTVSEGATTTAGGFGAGGFGGGTTGG</sequence>
<keyword evidence="1" id="KW-0472">Membrane</keyword>
<evidence type="ECO:0008006" key="4">
    <source>
        <dbReference type="Google" id="ProtNLM"/>
    </source>
</evidence>
<comment type="caution">
    <text evidence="2">The sequence shown here is derived from an EMBL/GenBank/DDBJ whole genome shotgun (WGS) entry which is preliminary data.</text>
</comment>
<dbReference type="EMBL" id="JBHEZZ010000009">
    <property type="protein sequence ID" value="MFC1403086.1"/>
    <property type="molecule type" value="Genomic_DNA"/>
</dbReference>
<reference evidence="2 3" key="1">
    <citation type="submission" date="2024-09" db="EMBL/GenBank/DDBJ databases">
        <authorList>
            <person name="Lee S.D."/>
        </authorList>
    </citation>
    <scope>NUCLEOTIDE SEQUENCE [LARGE SCALE GENOMIC DNA]</scope>
    <source>
        <strain evidence="2 3">N1-5</strain>
    </source>
</reference>
<evidence type="ECO:0000313" key="3">
    <source>
        <dbReference type="Proteomes" id="UP001592528"/>
    </source>
</evidence>
<feature type="transmembrane region" description="Helical" evidence="1">
    <location>
        <begin position="65"/>
        <end position="86"/>
    </location>
</feature>
<keyword evidence="1" id="KW-1133">Transmembrane helix</keyword>
<accession>A0ABV6UNW9</accession>
<name>A0ABV6UNW9_9ACTN</name>
<gene>
    <name evidence="2" type="ORF">ACEZDJ_17495</name>
</gene>
<protein>
    <recommendedName>
        <fullName evidence="4">DUF5666 domain-containing protein</fullName>
    </recommendedName>
</protein>
<dbReference type="Proteomes" id="UP001592528">
    <property type="component" value="Unassembled WGS sequence"/>
</dbReference>
<evidence type="ECO:0000256" key="1">
    <source>
        <dbReference type="SAM" id="Phobius"/>
    </source>
</evidence>
<organism evidence="2 3">
    <name type="scientific">Streptacidiphilus cavernicola</name>
    <dbReference type="NCBI Taxonomy" id="3342716"/>
    <lineage>
        <taxon>Bacteria</taxon>
        <taxon>Bacillati</taxon>
        <taxon>Actinomycetota</taxon>
        <taxon>Actinomycetes</taxon>
        <taxon>Kitasatosporales</taxon>
        <taxon>Streptomycetaceae</taxon>
        <taxon>Streptacidiphilus</taxon>
    </lineage>
</organism>
<keyword evidence="1" id="KW-0812">Transmembrane</keyword>
<evidence type="ECO:0000313" key="2">
    <source>
        <dbReference type="EMBL" id="MFC1403086.1"/>
    </source>
</evidence>